<dbReference type="AlphaFoldDB" id="A0A3M4UZL3"/>
<sequence>MRKDLQMPIILAITDCQTDLHVISFTGRDALNEAYRFDIWLIGDPLLDVRSLLHREAFLRFGERRSGVHGQICHAARIHSGVRVSLYHLILMPSLGKLAAHRRRRTYQDIAPPRLIAQLLEIHGIAANAYRFEHMNGLYPARPLHIQYDESDLHLLQRLCEEEGIHFRFEHRQSGHRLVFSDDSASFPAQPVPFRFKRQEQSGTSTGTLLHMAEVLTLPGVSRQLVRDLKQTQPRSSKHDENARTPAANHAFQPSGVRGPISQEEALSRQRGMRELERLRCERRDVGGRSNRPGLRSGEVIQVLDHPEPLLNDQWLLTEVLHAGRQLQVLRGAAAHDALAILRILADEQRSSPAAAQLSGNGYGNRFKAIPWAIPFRPSVRHPRPAATGDHIATLQDNATYAEQPGYRPVRFDWQAQHHADRPNQRWPMALVACREIHHLLPGSRVLVRYLDNNPERPVICAALSSAEHASQDSLWHCDLAAEPADCIRLASGEHLRITTDSELIVRGQTAELHIDAQHILILGRVDQQSLKSGWRLSINAFMPSF</sequence>
<comment type="caution">
    <text evidence="2">The sequence shown here is derived from an EMBL/GenBank/DDBJ whole genome shotgun (WGS) entry which is preliminary data.</text>
</comment>
<proteinExistence type="predicted"/>
<dbReference type="Proteomes" id="UP000276194">
    <property type="component" value="Unassembled WGS sequence"/>
</dbReference>
<dbReference type="Gene3D" id="2.40.50.230">
    <property type="entry name" value="Gp5 N-terminal domain"/>
    <property type="match status" value="1"/>
</dbReference>
<dbReference type="EMBL" id="RBTD01000153">
    <property type="protein sequence ID" value="RMT22411.1"/>
    <property type="molecule type" value="Genomic_DNA"/>
</dbReference>
<protein>
    <submittedName>
        <fullName evidence="2">Rhs element Vgr protein</fullName>
    </submittedName>
</protein>
<organism evidence="2 5">
    <name type="scientific">Pseudomonas amygdali pv. mori</name>
    <dbReference type="NCBI Taxonomy" id="34065"/>
    <lineage>
        <taxon>Bacteria</taxon>
        <taxon>Pseudomonadati</taxon>
        <taxon>Pseudomonadota</taxon>
        <taxon>Gammaproteobacteria</taxon>
        <taxon>Pseudomonadales</taxon>
        <taxon>Pseudomonadaceae</taxon>
        <taxon>Pseudomonas</taxon>
        <taxon>Pseudomonas amygdali</taxon>
    </lineage>
</organism>
<feature type="region of interest" description="Disordered" evidence="1">
    <location>
        <begin position="228"/>
        <end position="273"/>
    </location>
</feature>
<evidence type="ECO:0000256" key="1">
    <source>
        <dbReference type="SAM" id="MobiDB-lite"/>
    </source>
</evidence>
<dbReference type="Proteomes" id="UP000279553">
    <property type="component" value="Unassembled WGS sequence"/>
</dbReference>
<dbReference type="Pfam" id="PF05954">
    <property type="entry name" value="Phage_GPD"/>
    <property type="match status" value="1"/>
</dbReference>
<dbReference type="Gene3D" id="2.30.110.50">
    <property type="match status" value="1"/>
</dbReference>
<dbReference type="RefSeq" id="WP_122321963.1">
    <property type="nucleotide sequence ID" value="NZ_RBRD01000087.1"/>
</dbReference>
<dbReference type="SUPFAM" id="SSF69279">
    <property type="entry name" value="Phage tail proteins"/>
    <property type="match status" value="2"/>
</dbReference>
<name>A0A3M4UZL3_PSEA0</name>
<evidence type="ECO:0000313" key="4">
    <source>
        <dbReference type="Proteomes" id="UP000276194"/>
    </source>
</evidence>
<evidence type="ECO:0000313" key="3">
    <source>
        <dbReference type="EMBL" id="RMT22411.1"/>
    </source>
</evidence>
<dbReference type="EMBL" id="RBRD01000087">
    <property type="protein sequence ID" value="RMQ39582.1"/>
    <property type="molecule type" value="Genomic_DNA"/>
</dbReference>
<gene>
    <name evidence="3" type="ORF">ALP52_05695</name>
    <name evidence="2" type="ORF">ALQ05_00114</name>
</gene>
<dbReference type="Gene3D" id="3.55.50.10">
    <property type="entry name" value="Baseplate protein-like domains"/>
    <property type="match status" value="1"/>
</dbReference>
<dbReference type="InterPro" id="IPR017847">
    <property type="entry name" value="T6SS_RhsGE_Vgr_subset"/>
</dbReference>
<reference evidence="4 5" key="1">
    <citation type="submission" date="2018-08" db="EMBL/GenBank/DDBJ databases">
        <title>Recombination of ecologically and evolutionarily significant loci maintains genetic cohesion in the Pseudomonas syringae species complex.</title>
        <authorList>
            <person name="Dillon M."/>
            <person name="Thakur S."/>
            <person name="Almeida R.N.D."/>
            <person name="Weir B.S."/>
            <person name="Guttman D.S."/>
        </authorList>
    </citation>
    <scope>NUCLEOTIDE SEQUENCE [LARGE SCALE GENOMIC DNA]</scope>
    <source>
        <strain evidence="2 5">ICMP 535</strain>
        <strain evidence="3 4">ICMP 6941</strain>
    </source>
</reference>
<evidence type="ECO:0000313" key="2">
    <source>
        <dbReference type="EMBL" id="RMQ39582.1"/>
    </source>
</evidence>
<dbReference type="Gene3D" id="4.10.220.110">
    <property type="match status" value="1"/>
</dbReference>
<accession>A0A3M4UZL3</accession>
<evidence type="ECO:0000313" key="5">
    <source>
        <dbReference type="Proteomes" id="UP000279553"/>
    </source>
</evidence>
<dbReference type="NCBIfam" id="TIGR03361">
    <property type="entry name" value="VI_Rhs_Vgr"/>
    <property type="match status" value="1"/>
</dbReference>
<dbReference type="InterPro" id="IPR037026">
    <property type="entry name" value="Vgr_OB-fold_dom_sf"/>
</dbReference>
<dbReference type="SUPFAM" id="SSF69255">
    <property type="entry name" value="gp5 N-terminal domain-like"/>
    <property type="match status" value="1"/>
</dbReference>